<dbReference type="EMBL" id="JARYMX010000004">
    <property type="protein sequence ID" value="KAJ9552738.1"/>
    <property type="molecule type" value="Genomic_DNA"/>
</dbReference>
<sequence length="103" mass="11277">MVVVAVNGKRRGRKRGFSGGYCPEVRIRQSVAQLGQDQMSSCMEYPEVFLVDLESLPPDREIELHICFDGRSNAYRQSIVSTCTGGSEIDDGATASTSQPGIY</sequence>
<evidence type="ECO:0000313" key="2">
    <source>
        <dbReference type="Proteomes" id="UP001172457"/>
    </source>
</evidence>
<protein>
    <submittedName>
        <fullName evidence="1">Uncharacterized protein</fullName>
    </submittedName>
</protein>
<reference evidence="1" key="1">
    <citation type="submission" date="2023-03" db="EMBL/GenBank/DDBJ databases">
        <title>Chromosome-scale reference genome and RAD-based genetic map of yellow starthistle (Centaurea solstitialis) reveal putative structural variation and QTLs associated with invader traits.</title>
        <authorList>
            <person name="Reatini B."/>
            <person name="Cang F.A."/>
            <person name="Jiang Q."/>
            <person name="Mckibben M.T.W."/>
            <person name="Barker M.S."/>
            <person name="Rieseberg L.H."/>
            <person name="Dlugosch K.M."/>
        </authorList>
    </citation>
    <scope>NUCLEOTIDE SEQUENCE</scope>
    <source>
        <strain evidence="1">CAN-66</strain>
        <tissue evidence="1">Leaf</tissue>
    </source>
</reference>
<evidence type="ECO:0000313" key="1">
    <source>
        <dbReference type="EMBL" id="KAJ9552738.1"/>
    </source>
</evidence>
<gene>
    <name evidence="1" type="ORF">OSB04_016783</name>
</gene>
<organism evidence="1 2">
    <name type="scientific">Centaurea solstitialis</name>
    <name type="common">yellow star-thistle</name>
    <dbReference type="NCBI Taxonomy" id="347529"/>
    <lineage>
        <taxon>Eukaryota</taxon>
        <taxon>Viridiplantae</taxon>
        <taxon>Streptophyta</taxon>
        <taxon>Embryophyta</taxon>
        <taxon>Tracheophyta</taxon>
        <taxon>Spermatophyta</taxon>
        <taxon>Magnoliopsida</taxon>
        <taxon>eudicotyledons</taxon>
        <taxon>Gunneridae</taxon>
        <taxon>Pentapetalae</taxon>
        <taxon>asterids</taxon>
        <taxon>campanulids</taxon>
        <taxon>Asterales</taxon>
        <taxon>Asteraceae</taxon>
        <taxon>Carduoideae</taxon>
        <taxon>Cardueae</taxon>
        <taxon>Centaureinae</taxon>
        <taxon>Centaurea</taxon>
    </lineage>
</organism>
<name>A0AA38T9A7_9ASTR</name>
<dbReference type="Proteomes" id="UP001172457">
    <property type="component" value="Chromosome 4"/>
</dbReference>
<accession>A0AA38T9A7</accession>
<dbReference type="AlphaFoldDB" id="A0AA38T9A7"/>
<keyword evidence="2" id="KW-1185">Reference proteome</keyword>
<proteinExistence type="predicted"/>
<comment type="caution">
    <text evidence="1">The sequence shown here is derived from an EMBL/GenBank/DDBJ whole genome shotgun (WGS) entry which is preliminary data.</text>
</comment>